<dbReference type="EMBL" id="KZ613942">
    <property type="protein sequence ID" value="PMD43344.1"/>
    <property type="molecule type" value="Genomic_DNA"/>
</dbReference>
<protein>
    <recommendedName>
        <fullName evidence="3">Alpha-galactosidase A</fullName>
    </recommendedName>
</protein>
<dbReference type="Gene3D" id="1.10.510.10">
    <property type="entry name" value="Transferase(Phosphotransferase) domain 1"/>
    <property type="match status" value="1"/>
</dbReference>
<dbReference type="Pfam" id="PF06293">
    <property type="entry name" value="Kdo"/>
    <property type="match status" value="1"/>
</dbReference>
<dbReference type="STRING" id="1149755.A0A2J6RXU9"/>
<accession>A0A2J6RXU9</accession>
<dbReference type="OrthoDB" id="2687876at2759"/>
<evidence type="ECO:0000313" key="1">
    <source>
        <dbReference type="EMBL" id="PMD43344.1"/>
    </source>
</evidence>
<keyword evidence="2" id="KW-1185">Reference proteome</keyword>
<evidence type="ECO:0000313" key="2">
    <source>
        <dbReference type="Proteomes" id="UP000235786"/>
    </source>
</evidence>
<evidence type="ECO:0008006" key="3">
    <source>
        <dbReference type="Google" id="ProtNLM"/>
    </source>
</evidence>
<organism evidence="1 2">
    <name type="scientific">Hyaloscypha variabilis (strain UAMH 11265 / GT02V1 / F)</name>
    <name type="common">Meliniomyces variabilis</name>
    <dbReference type="NCBI Taxonomy" id="1149755"/>
    <lineage>
        <taxon>Eukaryota</taxon>
        <taxon>Fungi</taxon>
        <taxon>Dikarya</taxon>
        <taxon>Ascomycota</taxon>
        <taxon>Pezizomycotina</taxon>
        <taxon>Leotiomycetes</taxon>
        <taxon>Helotiales</taxon>
        <taxon>Hyaloscyphaceae</taxon>
        <taxon>Hyaloscypha</taxon>
        <taxon>Hyaloscypha variabilis</taxon>
    </lineage>
</organism>
<dbReference type="Proteomes" id="UP000235786">
    <property type="component" value="Unassembled WGS sequence"/>
</dbReference>
<dbReference type="InterPro" id="IPR011009">
    <property type="entry name" value="Kinase-like_dom_sf"/>
</dbReference>
<dbReference type="AlphaFoldDB" id="A0A2J6RXU9"/>
<gene>
    <name evidence="1" type="ORF">L207DRAFT_509862</name>
</gene>
<reference evidence="1 2" key="1">
    <citation type="submission" date="2016-04" db="EMBL/GenBank/DDBJ databases">
        <title>A degradative enzymes factory behind the ericoid mycorrhizal symbiosis.</title>
        <authorList>
            <consortium name="DOE Joint Genome Institute"/>
            <person name="Martino E."/>
            <person name="Morin E."/>
            <person name="Grelet G."/>
            <person name="Kuo A."/>
            <person name="Kohler A."/>
            <person name="Daghino S."/>
            <person name="Barry K."/>
            <person name="Choi C."/>
            <person name="Cichocki N."/>
            <person name="Clum A."/>
            <person name="Copeland A."/>
            <person name="Hainaut M."/>
            <person name="Haridas S."/>
            <person name="Labutti K."/>
            <person name="Lindquist E."/>
            <person name="Lipzen A."/>
            <person name="Khouja H.-R."/>
            <person name="Murat C."/>
            <person name="Ohm R."/>
            <person name="Olson A."/>
            <person name="Spatafora J."/>
            <person name="Veneault-Fourrey C."/>
            <person name="Henrissat B."/>
            <person name="Grigoriev I."/>
            <person name="Martin F."/>
            <person name="Perotto S."/>
        </authorList>
    </citation>
    <scope>NUCLEOTIDE SEQUENCE [LARGE SCALE GENOMIC DNA]</scope>
    <source>
        <strain evidence="1 2">F</strain>
    </source>
</reference>
<dbReference type="SUPFAM" id="SSF56112">
    <property type="entry name" value="Protein kinase-like (PK-like)"/>
    <property type="match status" value="1"/>
</dbReference>
<name>A0A2J6RXU9_HYAVF</name>
<sequence>MTPTKAVYPTTVEILNQEIDCEGNTPSYYRMLVNKKHFKYITIEPKIYEADDLCFPPILLSKLPPFPAGDWNYGRISQAAENPTTFFAETSRKHFPSITPLWHANSYDYLSFKIGQRLRANVYVASSSQFKKPIIAKFARFEWEIGYYITETQVYSWINGSNIGPEFLGYLTEEGRVIGFLIEHVEGRHATISDLPACEAVVRRLHGLHILHRDLNKHNFLISERGAVLIDFETAERSDDSEAMEAELRGLEEQLLDKSGNGGVIIPSSGKTLLALQVARAQTAQHKIIYPRIQIY</sequence>
<proteinExistence type="predicted"/>